<evidence type="ECO:0000313" key="2">
    <source>
        <dbReference type="EMBL" id="KAK9810334.1"/>
    </source>
</evidence>
<keyword evidence="1" id="KW-1133">Transmembrane helix</keyword>
<accession>A0AAW1PQE9</accession>
<protein>
    <recommendedName>
        <fullName evidence="4">Cytochrome b561 domain-containing protein</fullName>
    </recommendedName>
</protein>
<reference evidence="2 3" key="1">
    <citation type="journal article" date="2024" name="Nat. Commun.">
        <title>Phylogenomics reveals the evolutionary origins of lichenization in chlorophyte algae.</title>
        <authorList>
            <person name="Puginier C."/>
            <person name="Libourel C."/>
            <person name="Otte J."/>
            <person name="Skaloud P."/>
            <person name="Haon M."/>
            <person name="Grisel S."/>
            <person name="Petersen M."/>
            <person name="Berrin J.G."/>
            <person name="Delaux P.M."/>
            <person name="Dal Grande F."/>
            <person name="Keller J."/>
        </authorList>
    </citation>
    <scope>NUCLEOTIDE SEQUENCE [LARGE SCALE GENOMIC DNA]</scope>
    <source>
        <strain evidence="2 3">SAG 2043</strain>
    </source>
</reference>
<gene>
    <name evidence="2" type="ORF">WJX72_008883</name>
</gene>
<name>A0AAW1PQE9_9CHLO</name>
<evidence type="ECO:0000313" key="3">
    <source>
        <dbReference type="Proteomes" id="UP001489004"/>
    </source>
</evidence>
<keyword evidence="3" id="KW-1185">Reference proteome</keyword>
<keyword evidence="1" id="KW-0472">Membrane</keyword>
<evidence type="ECO:0008006" key="4">
    <source>
        <dbReference type="Google" id="ProtNLM"/>
    </source>
</evidence>
<feature type="transmembrane region" description="Helical" evidence="1">
    <location>
        <begin position="94"/>
        <end position="114"/>
    </location>
</feature>
<dbReference type="Proteomes" id="UP001489004">
    <property type="component" value="Unassembled WGS sequence"/>
</dbReference>
<evidence type="ECO:0000256" key="1">
    <source>
        <dbReference type="SAM" id="Phobius"/>
    </source>
</evidence>
<comment type="caution">
    <text evidence="2">The sequence shown here is derived from an EMBL/GenBank/DDBJ whole genome shotgun (WGS) entry which is preliminary data.</text>
</comment>
<dbReference type="AlphaFoldDB" id="A0AAW1PQE9"/>
<feature type="transmembrane region" description="Helical" evidence="1">
    <location>
        <begin position="48"/>
        <end position="74"/>
    </location>
</feature>
<dbReference type="EMBL" id="JALJOR010000010">
    <property type="protein sequence ID" value="KAK9810334.1"/>
    <property type="molecule type" value="Genomic_DNA"/>
</dbReference>
<sequence>MATYGWVHSGLLSPATYDSILVLGLCAVGLVLLYVLQSRKTTTGRRDYLHLVGAALAITVAVHCLAVAALLFPLQTWQGLRNRHLALHRLTGRIALVSLAVGLAAGMRYCFPLITKHTGGALASDVALFCQSVSALSFGLLGWRAARASNIPVHQAWMTRLVGVLWGSFGGSRILHLAGIEHILPACAAALNPWALPSTHEPFAAGAVACDAASQGCKRSRSTESQVSKAWELFTGPAAAHNIPAG</sequence>
<feature type="transmembrane region" description="Helical" evidence="1">
    <location>
        <begin position="20"/>
        <end position="36"/>
    </location>
</feature>
<keyword evidence="1" id="KW-0812">Transmembrane</keyword>
<proteinExistence type="predicted"/>
<organism evidence="2 3">
    <name type="scientific">[Myrmecia] bisecta</name>
    <dbReference type="NCBI Taxonomy" id="41462"/>
    <lineage>
        <taxon>Eukaryota</taxon>
        <taxon>Viridiplantae</taxon>
        <taxon>Chlorophyta</taxon>
        <taxon>core chlorophytes</taxon>
        <taxon>Trebouxiophyceae</taxon>
        <taxon>Trebouxiales</taxon>
        <taxon>Trebouxiaceae</taxon>
        <taxon>Myrmecia</taxon>
    </lineage>
</organism>